<dbReference type="GO" id="GO:0000049">
    <property type="term" value="F:tRNA binding"/>
    <property type="evidence" value="ECO:0007669"/>
    <property type="project" value="UniProtKB-KW"/>
</dbReference>
<dbReference type="SUPFAM" id="SSF51395">
    <property type="entry name" value="FMN-linked oxidoreductases"/>
    <property type="match status" value="1"/>
</dbReference>
<gene>
    <name evidence="5" type="ORF">WJX73_003545</name>
</gene>
<name>A0AAW1P343_9CHLO</name>
<evidence type="ECO:0000256" key="2">
    <source>
        <dbReference type="ARBA" id="ARBA00022857"/>
    </source>
</evidence>
<protein>
    <recommendedName>
        <fullName evidence="4">DUS-like FMN-binding domain-containing protein</fullName>
    </recommendedName>
</protein>
<keyword evidence="1" id="KW-0820">tRNA-binding</keyword>
<dbReference type="PANTHER" id="PTHR42907:SF1">
    <property type="entry name" value="FMN-LINKED OXIDOREDUCTASES SUPERFAMILY PROTEIN"/>
    <property type="match status" value="1"/>
</dbReference>
<comment type="caution">
    <text evidence="5">The sequence shown here is derived from an EMBL/GenBank/DDBJ whole genome shotgun (WGS) entry which is preliminary data.</text>
</comment>
<dbReference type="GO" id="GO:0017150">
    <property type="term" value="F:tRNA dihydrouridine synthase activity"/>
    <property type="evidence" value="ECO:0007669"/>
    <property type="project" value="InterPro"/>
</dbReference>
<evidence type="ECO:0000259" key="4">
    <source>
        <dbReference type="Pfam" id="PF01207"/>
    </source>
</evidence>
<dbReference type="PANTHER" id="PTHR42907">
    <property type="entry name" value="FMN-LINKED OXIDOREDUCTASES SUPERFAMILY PROTEIN"/>
    <property type="match status" value="1"/>
</dbReference>
<dbReference type="CDD" id="cd02801">
    <property type="entry name" value="DUS_like_FMN"/>
    <property type="match status" value="1"/>
</dbReference>
<proteinExistence type="predicted"/>
<dbReference type="Proteomes" id="UP001465755">
    <property type="component" value="Unassembled WGS sequence"/>
</dbReference>
<evidence type="ECO:0000256" key="1">
    <source>
        <dbReference type="ARBA" id="ARBA00022555"/>
    </source>
</evidence>
<evidence type="ECO:0000256" key="3">
    <source>
        <dbReference type="ARBA" id="ARBA00022884"/>
    </source>
</evidence>
<reference evidence="5 6" key="1">
    <citation type="journal article" date="2024" name="Nat. Commun.">
        <title>Phylogenomics reveals the evolutionary origins of lichenization in chlorophyte algae.</title>
        <authorList>
            <person name="Puginier C."/>
            <person name="Libourel C."/>
            <person name="Otte J."/>
            <person name="Skaloud P."/>
            <person name="Haon M."/>
            <person name="Grisel S."/>
            <person name="Petersen M."/>
            <person name="Berrin J.G."/>
            <person name="Delaux P.M."/>
            <person name="Dal Grande F."/>
            <person name="Keller J."/>
        </authorList>
    </citation>
    <scope>NUCLEOTIDE SEQUENCE [LARGE SCALE GENOMIC DNA]</scope>
    <source>
        <strain evidence="5 6">SAG 2036</strain>
    </source>
</reference>
<keyword evidence="2" id="KW-0521">NADP</keyword>
<dbReference type="EMBL" id="JALJOQ010000052">
    <property type="protein sequence ID" value="KAK9804135.1"/>
    <property type="molecule type" value="Genomic_DNA"/>
</dbReference>
<dbReference type="InterPro" id="IPR004653">
    <property type="entry name" value="DusA"/>
</dbReference>
<dbReference type="Gene3D" id="1.20.120.1460">
    <property type="match status" value="1"/>
</dbReference>
<dbReference type="InterPro" id="IPR035587">
    <property type="entry name" value="DUS-like_FMN-bd"/>
</dbReference>
<organism evidence="5 6">
    <name type="scientific">Symbiochloris irregularis</name>
    <dbReference type="NCBI Taxonomy" id="706552"/>
    <lineage>
        <taxon>Eukaryota</taxon>
        <taxon>Viridiplantae</taxon>
        <taxon>Chlorophyta</taxon>
        <taxon>core chlorophytes</taxon>
        <taxon>Trebouxiophyceae</taxon>
        <taxon>Trebouxiales</taxon>
        <taxon>Trebouxiaceae</taxon>
        <taxon>Symbiochloris</taxon>
    </lineage>
</organism>
<dbReference type="Pfam" id="PF01207">
    <property type="entry name" value="Dus"/>
    <property type="match status" value="2"/>
</dbReference>
<evidence type="ECO:0000313" key="5">
    <source>
        <dbReference type="EMBL" id="KAK9804135.1"/>
    </source>
</evidence>
<sequence>MNASSSYQPQLLSVAPMMDWTDIHYRQLARLISKHTWLYTEMVVDNALIHNPNRDRWLWYPPEQHPIVCQLGGSNPALLAKAAKIVAEYGYDEINLNCGLGVDDADSYEELCNFIATVSSQSSVSHFILHARKCLLSGLSPAENRTIPPLRWGWVYALSRDFPHLHFSLNGGVELCRTAQSAIEHAPPNAGRIHGVMIGRGAYNMPWPSLGSADHTIFGMPAEVAPTRRQVLEKYIGYAESVIGRFGTKSDGSPVPTMRSTVKPLLALFHGEKGCKAWKRSLDASMLAGGMDVAAVIQSAMRAVPDEVLDAPPCPPSSLPIAFATGELPPPVSLQDNGVCSSACTTLSLSLQLSGPRLGAAKQQAGNAWEHMSMRAQIIARVGEQREVGVLRFWSWQHFFL</sequence>
<accession>A0AAW1P343</accession>
<keyword evidence="6" id="KW-1185">Reference proteome</keyword>
<dbReference type="Gene3D" id="3.20.20.70">
    <property type="entry name" value="Aldolase class I"/>
    <property type="match status" value="2"/>
</dbReference>
<dbReference type="AlphaFoldDB" id="A0AAW1P343"/>
<feature type="domain" description="DUS-like FMN-binding" evidence="4">
    <location>
        <begin position="14"/>
        <end position="99"/>
    </location>
</feature>
<feature type="domain" description="DUS-like FMN-binding" evidence="4">
    <location>
        <begin position="102"/>
        <end position="284"/>
    </location>
</feature>
<dbReference type="InterPro" id="IPR013785">
    <property type="entry name" value="Aldolase_TIM"/>
</dbReference>
<evidence type="ECO:0000313" key="6">
    <source>
        <dbReference type="Proteomes" id="UP001465755"/>
    </source>
</evidence>
<keyword evidence="3" id="KW-0694">RNA-binding</keyword>